<dbReference type="GO" id="GO:0030655">
    <property type="term" value="P:beta-lactam antibiotic catabolic process"/>
    <property type="evidence" value="ECO:0007669"/>
    <property type="project" value="InterPro"/>
</dbReference>
<proteinExistence type="predicted"/>
<dbReference type="AlphaFoldDB" id="A0A2L0D1J7"/>
<evidence type="ECO:0000256" key="1">
    <source>
        <dbReference type="SAM" id="SignalP"/>
    </source>
</evidence>
<dbReference type="Gene3D" id="3.40.710.10">
    <property type="entry name" value="DD-peptidase/beta-lactamase superfamily"/>
    <property type="match status" value="1"/>
</dbReference>
<evidence type="ECO:0000313" key="3">
    <source>
        <dbReference type="EMBL" id="AUW95668.1"/>
    </source>
</evidence>
<dbReference type="InterPro" id="IPR045155">
    <property type="entry name" value="Beta-lactam_cat"/>
</dbReference>
<dbReference type="Proteomes" id="UP000238956">
    <property type="component" value="Chromosome"/>
</dbReference>
<dbReference type="SUPFAM" id="SSF56601">
    <property type="entry name" value="beta-lactamase/transpeptidase-like"/>
    <property type="match status" value="1"/>
</dbReference>
<dbReference type="GO" id="GO:0008800">
    <property type="term" value="F:beta-lactamase activity"/>
    <property type="evidence" value="ECO:0007669"/>
    <property type="project" value="InterPro"/>
</dbReference>
<dbReference type="GeneID" id="98392304"/>
<feature type="signal peptide" evidence="1">
    <location>
        <begin position="1"/>
        <end position="21"/>
    </location>
</feature>
<dbReference type="PANTHER" id="PTHR35333">
    <property type="entry name" value="BETA-LACTAMASE"/>
    <property type="match status" value="1"/>
</dbReference>
<accession>A0A2L0D1J7</accession>
<dbReference type="Pfam" id="PF13354">
    <property type="entry name" value="Beta-lactamase2"/>
    <property type="match status" value="1"/>
</dbReference>
<dbReference type="OrthoDB" id="2240388at2"/>
<dbReference type="GO" id="GO:0046677">
    <property type="term" value="P:response to antibiotic"/>
    <property type="evidence" value="ECO:0007669"/>
    <property type="project" value="InterPro"/>
</dbReference>
<dbReference type="InterPro" id="IPR012338">
    <property type="entry name" value="Beta-lactam/transpept-like"/>
</dbReference>
<reference evidence="3 4" key="2">
    <citation type="submission" date="2018-02" db="EMBL/GenBank/DDBJ databases">
        <title>Whole genome sequencing analysis of Streptococcus pluranimalium isolated from cattle infected mastitis in China.</title>
        <authorList>
            <person name="Zhang J.-R."/>
            <person name="Hu G.-Z."/>
        </authorList>
    </citation>
    <scope>NUCLEOTIDE SEQUENCE [LARGE SCALE GENOMIC DNA]</scope>
    <source>
        <strain evidence="3 4">TH11417</strain>
    </source>
</reference>
<keyword evidence="1" id="KW-0732">Signal</keyword>
<dbReference type="InterPro" id="IPR000871">
    <property type="entry name" value="Beta-lactam_class-A"/>
</dbReference>
<sequence>MKKIVLFMLLPFFFQTLPVISTEVDLQLTDAQRYQLSQTAVSPKTNLQIPKNPVLKTSVPVYKDSDLKNPAKTLSADDSLQIQSIEVNQFGLPVFHLMDQTYMLADETLYYQDIVLNQTAMSATYWTRKIDKIYDSPFVKGTKEVTKKPKDYTQVIVTAVATTHKGTYYQLDQYGWVEGHLISIQDTRMEKVQELLTQKYQKADYGISIKQLETGQMAGINADKSMYAASLAKLPILYYTQEAINQGKINKETTFKYTSKVNDFYGAYDPSGSGSLPKKANDKEYTVDELMKKVAQQSDNVASNMLAYYVTDQFGADFQNQMMAISGTSWDMEKRDVSPETINKILEALYHQNGFVLDYLSKTDFDDKRISKNISDKVSHKIGDAYDYKHDAAIIYTKSPFIITIMTNKANYDDITAIADDIYEILK</sequence>
<reference evidence="3 4" key="1">
    <citation type="submission" date="2017-12" db="EMBL/GenBank/DDBJ databases">
        <authorList>
            <person name="Hurst M.R.H."/>
        </authorList>
    </citation>
    <scope>NUCLEOTIDE SEQUENCE [LARGE SCALE GENOMIC DNA]</scope>
    <source>
        <strain evidence="3 4">TH11417</strain>
    </source>
</reference>
<dbReference type="KEGG" id="splr:C0J00_00060"/>
<feature type="domain" description="Beta-lactamase class A catalytic" evidence="2">
    <location>
        <begin position="206"/>
        <end position="407"/>
    </location>
</feature>
<evidence type="ECO:0000313" key="4">
    <source>
        <dbReference type="Proteomes" id="UP000238956"/>
    </source>
</evidence>
<name>A0A2L0D1J7_9STRE</name>
<feature type="chain" id="PRO_5014953658" evidence="1">
    <location>
        <begin position="22"/>
        <end position="427"/>
    </location>
</feature>
<keyword evidence="4" id="KW-1185">Reference proteome</keyword>
<protein>
    <submittedName>
        <fullName evidence="3">Serine hydrolase</fullName>
    </submittedName>
</protein>
<evidence type="ECO:0000259" key="2">
    <source>
        <dbReference type="Pfam" id="PF13354"/>
    </source>
</evidence>
<dbReference type="RefSeq" id="WP_104967029.1">
    <property type="nucleotide sequence ID" value="NZ_CP025536.1"/>
</dbReference>
<keyword evidence="3" id="KW-0378">Hydrolase</keyword>
<dbReference type="EMBL" id="CP025536">
    <property type="protein sequence ID" value="AUW95668.1"/>
    <property type="molecule type" value="Genomic_DNA"/>
</dbReference>
<gene>
    <name evidence="3" type="ORF">C0J00_00060</name>
</gene>
<dbReference type="PANTHER" id="PTHR35333:SF3">
    <property type="entry name" value="BETA-LACTAMASE-TYPE TRANSPEPTIDASE FOLD CONTAINING PROTEIN"/>
    <property type="match status" value="1"/>
</dbReference>
<organism evidence="3 4">
    <name type="scientific">Streptococcus pluranimalium</name>
    <dbReference type="NCBI Taxonomy" id="82348"/>
    <lineage>
        <taxon>Bacteria</taxon>
        <taxon>Bacillati</taxon>
        <taxon>Bacillota</taxon>
        <taxon>Bacilli</taxon>
        <taxon>Lactobacillales</taxon>
        <taxon>Streptococcaceae</taxon>
        <taxon>Streptococcus</taxon>
    </lineage>
</organism>